<feature type="domain" description="Integrase catalytic" evidence="2">
    <location>
        <begin position="309"/>
        <end position="438"/>
    </location>
</feature>
<dbReference type="GO" id="GO:0015074">
    <property type="term" value="P:DNA integration"/>
    <property type="evidence" value="ECO:0007669"/>
    <property type="project" value="InterPro"/>
</dbReference>
<protein>
    <recommendedName>
        <fullName evidence="2">Integrase catalytic domain-containing protein</fullName>
    </recommendedName>
</protein>
<proteinExistence type="predicted"/>
<feature type="region of interest" description="Disordered" evidence="1">
    <location>
        <begin position="708"/>
        <end position="732"/>
    </location>
</feature>
<organism evidence="3 4">
    <name type="scientific">Roseinatronobacter bogoriensis subsp. barguzinensis</name>
    <dbReference type="NCBI Taxonomy" id="441209"/>
    <lineage>
        <taxon>Bacteria</taxon>
        <taxon>Pseudomonadati</taxon>
        <taxon>Pseudomonadota</taxon>
        <taxon>Alphaproteobacteria</taxon>
        <taxon>Rhodobacterales</taxon>
        <taxon>Paracoccaceae</taxon>
        <taxon>Roseinatronobacter</taxon>
    </lineage>
</organism>
<gene>
    <name evidence="3" type="ORF">BG454_03805</name>
</gene>
<keyword evidence="4" id="KW-1185">Reference proteome</keyword>
<dbReference type="InterPro" id="IPR012337">
    <property type="entry name" value="RNaseH-like_sf"/>
</dbReference>
<dbReference type="GO" id="GO:0003676">
    <property type="term" value="F:nucleic acid binding"/>
    <property type="evidence" value="ECO:0007669"/>
    <property type="project" value="InterPro"/>
</dbReference>
<evidence type="ECO:0000256" key="1">
    <source>
        <dbReference type="SAM" id="MobiDB-lite"/>
    </source>
</evidence>
<dbReference type="SUPFAM" id="SSF53098">
    <property type="entry name" value="Ribonuclease H-like"/>
    <property type="match status" value="1"/>
</dbReference>
<dbReference type="Gene3D" id="3.30.420.10">
    <property type="entry name" value="Ribonuclease H-like superfamily/Ribonuclease H"/>
    <property type="match status" value="1"/>
</dbReference>
<name>A0A2K8K6H4_9RHOB</name>
<accession>A0A2K8K6H4</accession>
<dbReference type="InterPro" id="IPR001584">
    <property type="entry name" value="Integrase_cat-core"/>
</dbReference>
<evidence type="ECO:0000259" key="2">
    <source>
        <dbReference type="PROSITE" id="PS50994"/>
    </source>
</evidence>
<dbReference type="EMBL" id="CP024899">
    <property type="protein sequence ID" value="ATX65062.1"/>
    <property type="molecule type" value="Genomic_DNA"/>
</dbReference>
<dbReference type="InterPro" id="IPR036397">
    <property type="entry name" value="RNaseH_sf"/>
</dbReference>
<sequence>MIPIGTEVVDGTKRFRIIAILDGMAVMRPEAANANDHQDFLMSVEDIQKKVNAVDFELIPPPIKTLYGSTALPKNRPRLVDLSDAEQLKVLFNTAAMLVLEEYTQKFGMKITEKWIDANHGKVSQKTEKLFREATGRKRRSSTAVKSFDLPAGKKLARMYKDFQADFFDPADLATGHSRAGRKPVEYPDWVMELIRKSAVNYLDGREKSLKDAFLRLLGSLQEENAKRRGAFPGHEDVSVSESKYRRLVKAMPSAAVMATRKGRDEMLRSMRAGIGEMIALMIGEVVQFDECEVELWVFLEKTGLHRVVGERTMRQLRKEAENGTIGKIWILVAYDVASGSSLAFHIARSQNADDTLELSRRLVSDKTKLAREAGCKHPPPPAVRPFQIVMDTGSGFWNGVVPTAILKLGAMFRFGRTKSPTDKAFIERFFGTLGDDVFRALHGHSGNGPGSVSAYDGQEMAVMTIAQLEKYIWWYFCDCLPFKTTQRKGGWGIERRVLFDRLCDDYGLLPPISRREVRLALGLKVTRVVTKMGIEAFRMPFQGDGPGRRWVLDNIGEEVTVYVDPHSIEEVTLKTADGQTFYFKSSLSQFKDFTLQEWVHFLEEWRASDPLSKSISVEALHRFYKRIDAENDKLLDFYGKEHKVIKLDDAQTLCDGLAGNDLSILPYEGGSNAASPTDIYRGDEEGEGIFVPGGVVIEEAEIIEDIPPAREPKSKPTKTFTGAAKGKGVLK</sequence>
<dbReference type="Proteomes" id="UP000228948">
    <property type="component" value="Chromosome"/>
</dbReference>
<dbReference type="AlphaFoldDB" id="A0A2K8K6H4"/>
<reference evidence="3 4" key="1">
    <citation type="submission" date="2017-11" db="EMBL/GenBank/DDBJ databases">
        <title>Revised Sequence and Annotation of the Rhodobaca barguzinensis strain alga05 Genome.</title>
        <authorList>
            <person name="Kopejtka K."/>
            <person name="Tomasch J.M."/>
            <person name="Bunk B."/>
            <person name="Koblizek M."/>
        </authorList>
    </citation>
    <scope>NUCLEOTIDE SEQUENCE [LARGE SCALE GENOMIC DNA]</scope>
    <source>
        <strain evidence="4">alga05</strain>
    </source>
</reference>
<dbReference type="RefSeq" id="WP_100319086.1">
    <property type="nucleotide sequence ID" value="NZ_CP024899.1"/>
</dbReference>
<evidence type="ECO:0000313" key="3">
    <source>
        <dbReference type="EMBL" id="ATX65062.1"/>
    </source>
</evidence>
<evidence type="ECO:0000313" key="4">
    <source>
        <dbReference type="Proteomes" id="UP000228948"/>
    </source>
</evidence>
<dbReference type="PROSITE" id="PS50994">
    <property type="entry name" value="INTEGRASE"/>
    <property type="match status" value="1"/>
</dbReference>
<dbReference type="STRING" id="441209.GCA_001870665_00453"/>
<dbReference type="KEGG" id="rbg:BG454_03805"/>